<dbReference type="OMA" id="CRENKKH"/>
<keyword evidence="2" id="KW-1185">Reference proteome</keyword>
<dbReference type="EMBL" id="CAJJDP010000144">
    <property type="protein sequence ID" value="CAD8208090.1"/>
    <property type="molecule type" value="Genomic_DNA"/>
</dbReference>
<evidence type="ECO:0000313" key="1">
    <source>
        <dbReference type="EMBL" id="CAD8208090.1"/>
    </source>
</evidence>
<evidence type="ECO:0000313" key="2">
    <source>
        <dbReference type="Proteomes" id="UP000683925"/>
    </source>
</evidence>
<sequence length="125" mass="15434">MQQQQQQQQQPRARTKERYVFEAMNLVKLWRQIYETETRIVDGRTVRITLDQAAELVGCPRKTLEDYYYLLKKAQNLINLEEKKNEKMGFIRKICKENKKQQQQLWWEEEFYQINQFQMDEIHDD</sequence>
<gene>
    <name evidence="1" type="ORF">POCTA_138.1.T1430051</name>
</gene>
<dbReference type="OrthoDB" id="286314at2759"/>
<name>A0A8S1Y3E1_PAROT</name>
<proteinExistence type="predicted"/>
<organism evidence="1 2">
    <name type="scientific">Paramecium octaurelia</name>
    <dbReference type="NCBI Taxonomy" id="43137"/>
    <lineage>
        <taxon>Eukaryota</taxon>
        <taxon>Sar</taxon>
        <taxon>Alveolata</taxon>
        <taxon>Ciliophora</taxon>
        <taxon>Intramacronucleata</taxon>
        <taxon>Oligohymenophorea</taxon>
        <taxon>Peniculida</taxon>
        <taxon>Parameciidae</taxon>
        <taxon>Paramecium</taxon>
    </lineage>
</organism>
<protein>
    <submittedName>
        <fullName evidence="1">Uncharacterized protein</fullName>
    </submittedName>
</protein>
<accession>A0A8S1Y3E1</accession>
<reference evidence="1" key="1">
    <citation type="submission" date="2021-01" db="EMBL/GenBank/DDBJ databases">
        <authorList>
            <consortium name="Genoscope - CEA"/>
            <person name="William W."/>
        </authorList>
    </citation>
    <scope>NUCLEOTIDE SEQUENCE</scope>
</reference>
<dbReference type="Proteomes" id="UP000683925">
    <property type="component" value="Unassembled WGS sequence"/>
</dbReference>
<comment type="caution">
    <text evidence="1">The sequence shown here is derived from an EMBL/GenBank/DDBJ whole genome shotgun (WGS) entry which is preliminary data.</text>
</comment>
<dbReference type="AlphaFoldDB" id="A0A8S1Y3E1"/>